<evidence type="ECO:0000256" key="5">
    <source>
        <dbReference type="SAM" id="MobiDB-lite"/>
    </source>
</evidence>
<evidence type="ECO:0000256" key="2">
    <source>
        <dbReference type="ARBA" id="ARBA00023125"/>
    </source>
</evidence>
<keyword evidence="1" id="KW-0805">Transcription regulation</keyword>
<dbReference type="GO" id="GO:0000981">
    <property type="term" value="F:DNA-binding transcription factor activity, RNA polymerase II-specific"/>
    <property type="evidence" value="ECO:0007669"/>
    <property type="project" value="TreeGrafter"/>
</dbReference>
<sequence>LDNPTTTLEGEEEAEEERLLSPLLRNPPEDGVEVSDRSRVVLNNFHPTIFSTEPRSPKVPGSVHTCGSGGPILPAPTSAPVPGSSSSTGKGRVATHSLRFLDSPPFTEPDGTDSMNGVTGDPTRTPEVFGSSSAGSFMRQIQSAINARLGVSYANLAAKKGAASQQSRGHQGSPPSSSSYEEPALFLLPPRGLADALCEPIGITTGPSTPLSTGERKATSENFFTRAELLYKKTGEALSYERVQCLLLFGIYLQSTPSVSKCWMTVGQAIRMAQSLGIHLTHHDHSRETASQREYQRRTWHGCVWLDRVLSSTLGRPGMIPKWLFNSISLPSMIDDEFFETQTIGSPCRPDGRPCKVAFFVKALQLYQILDEILVDLYLNNAKDEGIESKLMRILQIDGKLQAWNKSLPEYLHPRHAAEDDEILKRQAIVLRVR</sequence>
<dbReference type="CDD" id="cd12148">
    <property type="entry name" value="fungal_TF_MHR"/>
    <property type="match status" value="1"/>
</dbReference>
<feature type="region of interest" description="Disordered" evidence="5">
    <location>
        <begin position="162"/>
        <end position="182"/>
    </location>
</feature>
<dbReference type="RefSeq" id="XP_015411933.1">
    <property type="nucleotide sequence ID" value="XM_015546038.1"/>
</dbReference>
<dbReference type="InterPro" id="IPR007219">
    <property type="entry name" value="XnlR_reg_dom"/>
</dbReference>
<dbReference type="GO" id="GO:0000435">
    <property type="term" value="P:positive regulation of transcription from RNA polymerase II promoter by galactose"/>
    <property type="evidence" value="ECO:0007669"/>
    <property type="project" value="TreeGrafter"/>
</dbReference>
<feature type="region of interest" description="Disordered" evidence="5">
    <location>
        <begin position="1"/>
        <end position="38"/>
    </location>
</feature>
<evidence type="ECO:0000256" key="1">
    <source>
        <dbReference type="ARBA" id="ARBA00023015"/>
    </source>
</evidence>
<proteinExistence type="predicted"/>
<dbReference type="GO" id="GO:0008270">
    <property type="term" value="F:zinc ion binding"/>
    <property type="evidence" value="ECO:0007669"/>
    <property type="project" value="InterPro"/>
</dbReference>
<keyword evidence="2" id="KW-0238">DNA-binding</keyword>
<dbReference type="GO" id="GO:0000978">
    <property type="term" value="F:RNA polymerase II cis-regulatory region sequence-specific DNA binding"/>
    <property type="evidence" value="ECO:0007669"/>
    <property type="project" value="TreeGrafter"/>
</dbReference>
<protein>
    <recommendedName>
        <fullName evidence="6">Xylanolytic transcriptional activator regulatory domain-containing protein</fullName>
    </recommendedName>
</protein>
<keyword evidence="4" id="KW-0539">Nucleus</keyword>
<evidence type="ECO:0000313" key="7">
    <source>
        <dbReference type="EMBL" id="KNG91010.1"/>
    </source>
</evidence>
<feature type="non-terminal residue" evidence="7">
    <location>
        <position position="1"/>
    </location>
</feature>
<dbReference type="Pfam" id="PF04082">
    <property type="entry name" value="Fungal_trans"/>
    <property type="match status" value="1"/>
</dbReference>
<dbReference type="SMART" id="SM00906">
    <property type="entry name" value="Fungal_trans"/>
    <property type="match status" value="1"/>
</dbReference>
<reference evidence="7 8" key="1">
    <citation type="submission" date="2014-06" db="EMBL/GenBank/DDBJ databases">
        <title>The Genome of the Aflatoxigenic Filamentous Fungus Aspergillus nomius.</title>
        <authorList>
            <person name="Moore M.G."/>
            <person name="Shannon B.M."/>
            <person name="Brian M.M."/>
        </authorList>
    </citation>
    <scope>NUCLEOTIDE SEQUENCE [LARGE SCALE GENOMIC DNA]</scope>
    <source>
        <strain evidence="7 8">NRRL 13137</strain>
    </source>
</reference>
<keyword evidence="3" id="KW-0804">Transcription</keyword>
<dbReference type="EMBL" id="JNOM01000006">
    <property type="protein sequence ID" value="KNG91010.1"/>
    <property type="molecule type" value="Genomic_DNA"/>
</dbReference>
<dbReference type="GeneID" id="26802584"/>
<gene>
    <name evidence="7" type="ORF">ANOM_000780</name>
</gene>
<dbReference type="GO" id="GO:0006351">
    <property type="term" value="P:DNA-templated transcription"/>
    <property type="evidence" value="ECO:0007669"/>
    <property type="project" value="InterPro"/>
</dbReference>
<dbReference type="PANTHER" id="PTHR47424">
    <property type="entry name" value="REGULATORY PROTEIN GAL4"/>
    <property type="match status" value="1"/>
</dbReference>
<comment type="caution">
    <text evidence="7">The sequence shown here is derived from an EMBL/GenBank/DDBJ whole genome shotgun (WGS) entry which is preliminary data.</text>
</comment>
<keyword evidence="8" id="KW-1185">Reference proteome</keyword>
<evidence type="ECO:0000259" key="6">
    <source>
        <dbReference type="SMART" id="SM00906"/>
    </source>
</evidence>
<dbReference type="GO" id="GO:0005634">
    <property type="term" value="C:nucleus"/>
    <property type="evidence" value="ECO:0007669"/>
    <property type="project" value="TreeGrafter"/>
</dbReference>
<evidence type="ECO:0000313" key="8">
    <source>
        <dbReference type="Proteomes" id="UP000037505"/>
    </source>
</evidence>
<accession>A0A0L1JGW3</accession>
<feature type="region of interest" description="Disordered" evidence="5">
    <location>
        <begin position="100"/>
        <end position="122"/>
    </location>
</feature>
<organism evidence="7 8">
    <name type="scientific">Aspergillus nomiae NRRL (strain ATCC 15546 / NRRL 13137 / CBS 260.88 / M93)</name>
    <dbReference type="NCBI Taxonomy" id="1509407"/>
    <lineage>
        <taxon>Eukaryota</taxon>
        <taxon>Fungi</taxon>
        <taxon>Dikarya</taxon>
        <taxon>Ascomycota</taxon>
        <taxon>Pezizomycotina</taxon>
        <taxon>Eurotiomycetes</taxon>
        <taxon>Eurotiomycetidae</taxon>
        <taxon>Eurotiales</taxon>
        <taxon>Aspergillaceae</taxon>
        <taxon>Aspergillus</taxon>
        <taxon>Aspergillus subgen. Circumdati</taxon>
    </lineage>
</organism>
<dbReference type="OrthoDB" id="39175at2759"/>
<feature type="compositionally biased region" description="Low complexity" evidence="5">
    <location>
        <begin position="164"/>
        <end position="179"/>
    </location>
</feature>
<dbReference type="PANTHER" id="PTHR47424:SF3">
    <property type="entry name" value="REGULATORY PROTEIN GAL4"/>
    <property type="match status" value="1"/>
</dbReference>
<evidence type="ECO:0000256" key="3">
    <source>
        <dbReference type="ARBA" id="ARBA00023163"/>
    </source>
</evidence>
<dbReference type="AlphaFoldDB" id="A0A0L1JGW3"/>
<dbReference type="InterPro" id="IPR051127">
    <property type="entry name" value="Fungal_SecMet_Regulators"/>
</dbReference>
<feature type="domain" description="Xylanolytic transcriptional activator regulatory" evidence="6">
    <location>
        <begin position="262"/>
        <end position="337"/>
    </location>
</feature>
<evidence type="ECO:0000256" key="4">
    <source>
        <dbReference type="ARBA" id="ARBA00023242"/>
    </source>
</evidence>
<name>A0A0L1JGW3_ASPN3</name>
<dbReference type="Proteomes" id="UP000037505">
    <property type="component" value="Unassembled WGS sequence"/>
</dbReference>
<dbReference type="STRING" id="1509407.A0A0L1JGW3"/>